<evidence type="ECO:0000313" key="3">
    <source>
        <dbReference type="Proteomes" id="UP001214250"/>
    </source>
</evidence>
<accession>A0ABY7VZE0</accession>
<reference evidence="2 3" key="1">
    <citation type="submission" date="2023-02" db="EMBL/GenBank/DDBJ databases">
        <title>Genome sequence of Lentisphaera profundi SAORIC-696.</title>
        <authorList>
            <person name="Kim e."/>
            <person name="Cho J.-C."/>
            <person name="Choi A."/>
            <person name="Kang I."/>
        </authorList>
    </citation>
    <scope>NUCLEOTIDE SEQUENCE [LARGE SCALE GENOMIC DNA]</scope>
    <source>
        <strain evidence="2 3">SAORIC-696</strain>
    </source>
</reference>
<sequence>MKLIITLIIFVSVSAFAAETAQLSGVLKVRLYEDHSFAYYLQINDEEKVHIAKRTHAVDMRKYVNQNVTLEAELRKKTIDQPSNFIRRIIQLKSLNKGPDNTSKKALVGGGI</sequence>
<evidence type="ECO:0000256" key="1">
    <source>
        <dbReference type="SAM" id="SignalP"/>
    </source>
</evidence>
<evidence type="ECO:0000313" key="2">
    <source>
        <dbReference type="EMBL" id="WDE97408.1"/>
    </source>
</evidence>
<gene>
    <name evidence="2" type="ORF">PQO03_05520</name>
</gene>
<organism evidence="2 3">
    <name type="scientific">Lentisphaera profundi</name>
    <dbReference type="NCBI Taxonomy" id="1658616"/>
    <lineage>
        <taxon>Bacteria</taxon>
        <taxon>Pseudomonadati</taxon>
        <taxon>Lentisphaerota</taxon>
        <taxon>Lentisphaeria</taxon>
        <taxon>Lentisphaerales</taxon>
        <taxon>Lentisphaeraceae</taxon>
        <taxon>Lentisphaera</taxon>
    </lineage>
</organism>
<keyword evidence="1" id="KW-0732">Signal</keyword>
<dbReference type="RefSeq" id="WP_274151763.1">
    <property type="nucleotide sequence ID" value="NZ_CP117811.1"/>
</dbReference>
<protein>
    <submittedName>
        <fullName evidence="2">Uncharacterized protein</fullName>
    </submittedName>
</protein>
<dbReference type="Proteomes" id="UP001214250">
    <property type="component" value="Chromosome 1"/>
</dbReference>
<keyword evidence="3" id="KW-1185">Reference proteome</keyword>
<feature type="chain" id="PRO_5045426478" evidence="1">
    <location>
        <begin position="18"/>
        <end position="112"/>
    </location>
</feature>
<name>A0ABY7VZE0_9BACT</name>
<proteinExistence type="predicted"/>
<dbReference type="EMBL" id="CP117811">
    <property type="protein sequence ID" value="WDE97408.1"/>
    <property type="molecule type" value="Genomic_DNA"/>
</dbReference>
<feature type="signal peptide" evidence="1">
    <location>
        <begin position="1"/>
        <end position="17"/>
    </location>
</feature>